<organism evidence="2 3">
    <name type="scientific">Alcanivorax quisquiliarum</name>
    <dbReference type="NCBI Taxonomy" id="2933565"/>
    <lineage>
        <taxon>Bacteria</taxon>
        <taxon>Pseudomonadati</taxon>
        <taxon>Pseudomonadota</taxon>
        <taxon>Gammaproteobacteria</taxon>
        <taxon>Oceanospirillales</taxon>
        <taxon>Alcanivoracaceae</taxon>
        <taxon>Alcanivorax</taxon>
    </lineage>
</organism>
<dbReference type="InterPro" id="IPR013785">
    <property type="entry name" value="Aldolase_TIM"/>
</dbReference>
<comment type="caution">
    <text evidence="2">The sequence shown here is derived from an EMBL/GenBank/DDBJ whole genome shotgun (WGS) entry which is preliminary data.</text>
</comment>
<dbReference type="EMBL" id="JALKII010000003">
    <property type="protein sequence ID" value="MCK0537375.1"/>
    <property type="molecule type" value="Genomic_DNA"/>
</dbReference>
<protein>
    <submittedName>
        <fullName evidence="2">NADH:flavin oxidoreductase</fullName>
    </submittedName>
</protein>
<evidence type="ECO:0000259" key="1">
    <source>
        <dbReference type="Pfam" id="PF00724"/>
    </source>
</evidence>
<gene>
    <name evidence="2" type="ORF">MU846_06580</name>
</gene>
<dbReference type="CDD" id="cd04747">
    <property type="entry name" value="OYE_like_5_FMN"/>
    <property type="match status" value="1"/>
</dbReference>
<reference evidence="2" key="1">
    <citation type="submission" date="2022-04" db="EMBL/GenBank/DDBJ databases">
        <title>Alcanivorax sp. CY1518 draft genome sequence.</title>
        <authorList>
            <person name="Zhao G."/>
            <person name="An M."/>
        </authorList>
    </citation>
    <scope>NUCLEOTIDE SEQUENCE</scope>
    <source>
        <strain evidence="2">CY1518</strain>
    </source>
</reference>
<accession>A0ABT0E6H5</accession>
<dbReference type="PANTHER" id="PTHR22893">
    <property type="entry name" value="NADH OXIDOREDUCTASE-RELATED"/>
    <property type="match status" value="1"/>
</dbReference>
<feature type="domain" description="NADH:flavin oxidoreductase/NADH oxidase N-terminal" evidence="1">
    <location>
        <begin position="9"/>
        <end position="305"/>
    </location>
</feature>
<proteinExistence type="predicted"/>
<dbReference type="SUPFAM" id="SSF51395">
    <property type="entry name" value="FMN-linked oxidoreductases"/>
    <property type="match status" value="1"/>
</dbReference>
<dbReference type="Proteomes" id="UP001165524">
    <property type="component" value="Unassembled WGS sequence"/>
</dbReference>
<sequence>MSDPVLAPLLQPFQCKSLNLRNRVAMAPMTRMFSPGYVPNEQVAGYYRRRAEGGVGLLITEGTFVGHCAANGYEKVPAIHGEAALAGWRKVVEEVHAAGAQIIPQLWHVGAVRREGIGPDPAVPGFSPSGLFKPGKPNGQAMSRDDIDEVIAAFAQAARDAKAVGFDGVEIHGAHGYLIDQFLWEGTNQRDDEYGGSLEKRARFATEIVAAVRAAVGEDFAIVFRFSQWKQQDYEARLAHTPDELARLLQPLTDAGVDIFHASTRRFWQPEFAGSPLNLAGWTRQLTGKPAITVGSVGLDEVFAGSTSQGMGATANPVGLENLLERMAADEFDLVAVGRALLVDPQWLAKLLADRAAEIRPFTKAALESLS</sequence>
<evidence type="ECO:0000313" key="2">
    <source>
        <dbReference type="EMBL" id="MCK0537375.1"/>
    </source>
</evidence>
<dbReference type="InterPro" id="IPR045247">
    <property type="entry name" value="Oye-like"/>
</dbReference>
<dbReference type="Gene3D" id="3.20.20.70">
    <property type="entry name" value="Aldolase class I"/>
    <property type="match status" value="1"/>
</dbReference>
<dbReference type="InterPro" id="IPR001155">
    <property type="entry name" value="OxRdtase_FMN_N"/>
</dbReference>
<evidence type="ECO:0000313" key="3">
    <source>
        <dbReference type="Proteomes" id="UP001165524"/>
    </source>
</evidence>
<name>A0ABT0E6H5_9GAMM</name>
<dbReference type="Pfam" id="PF00724">
    <property type="entry name" value="Oxidored_FMN"/>
    <property type="match status" value="1"/>
</dbReference>
<dbReference type="PANTHER" id="PTHR22893:SF55">
    <property type="entry name" value="OXIDOREDUCTASE-RELATED"/>
    <property type="match status" value="1"/>
</dbReference>
<keyword evidence="3" id="KW-1185">Reference proteome</keyword>
<dbReference type="RefSeq" id="WP_246950708.1">
    <property type="nucleotide sequence ID" value="NZ_JALKII010000003.1"/>
</dbReference>